<proteinExistence type="inferred from homology"/>
<dbReference type="InterPro" id="IPR024366">
    <property type="entry name" value="FTO_C"/>
</dbReference>
<dbReference type="PANTHER" id="PTHR31291:SF2">
    <property type="entry name" value="ALPHA-KETOGLUTARATE-DEPENDENT DIOXYGENASE FTO"/>
    <property type="match status" value="1"/>
</dbReference>
<dbReference type="Pfam" id="PF12934">
    <property type="entry name" value="FTO_CTD"/>
    <property type="match status" value="2"/>
</dbReference>
<dbReference type="Proteomes" id="UP000694556">
    <property type="component" value="Chromosome 12"/>
</dbReference>
<accession>A0A8C3CPT9</accession>
<keyword evidence="10" id="KW-0560">Oxidoreductase</keyword>
<dbReference type="Pfam" id="PF12933">
    <property type="entry name" value="FTO_NTD"/>
    <property type="match status" value="1"/>
</dbReference>
<evidence type="ECO:0000256" key="6">
    <source>
        <dbReference type="ARBA" id="ARBA00013477"/>
    </source>
</evidence>
<keyword evidence="8" id="KW-0479">Metal-binding</keyword>
<dbReference type="AlphaFoldDB" id="A0A8C3CPT9"/>
<keyword evidence="7" id="KW-0963">Cytoplasm</keyword>
<evidence type="ECO:0000256" key="17">
    <source>
        <dbReference type="ARBA" id="ARBA00032950"/>
    </source>
</evidence>
<dbReference type="GO" id="GO:0006307">
    <property type="term" value="P:DNA alkylation repair"/>
    <property type="evidence" value="ECO:0007669"/>
    <property type="project" value="InterPro"/>
</dbReference>
<evidence type="ECO:0000256" key="23">
    <source>
        <dbReference type="ARBA" id="ARBA00049565"/>
    </source>
</evidence>
<evidence type="ECO:0000313" key="25">
    <source>
        <dbReference type="Ensembl" id="ENSCMMP00000021963.1"/>
    </source>
</evidence>
<dbReference type="GO" id="GO:1990931">
    <property type="term" value="F:mRNA N6-methyladenosine dioxygenase activity"/>
    <property type="evidence" value="ECO:0007669"/>
    <property type="project" value="UniProtKB-EC"/>
</dbReference>
<dbReference type="GO" id="GO:0035516">
    <property type="term" value="F:broad specificity oxidative DNA demethylase activity"/>
    <property type="evidence" value="ECO:0007669"/>
    <property type="project" value="InterPro"/>
</dbReference>
<evidence type="ECO:0000256" key="21">
    <source>
        <dbReference type="ARBA" id="ARBA00048582"/>
    </source>
</evidence>
<evidence type="ECO:0000256" key="3">
    <source>
        <dbReference type="ARBA" id="ARBA00004496"/>
    </source>
</evidence>
<evidence type="ECO:0000256" key="2">
    <source>
        <dbReference type="ARBA" id="ARBA00004324"/>
    </source>
</evidence>
<dbReference type="GO" id="GO:0008198">
    <property type="term" value="F:ferrous iron binding"/>
    <property type="evidence" value="ECO:0007669"/>
    <property type="project" value="TreeGrafter"/>
</dbReference>
<evidence type="ECO:0000256" key="5">
    <source>
        <dbReference type="ARBA" id="ARBA00012931"/>
    </source>
</evidence>
<keyword evidence="12" id="KW-0539">Nucleus</keyword>
<evidence type="ECO:0000256" key="19">
    <source>
        <dbReference type="ARBA" id="ARBA00047457"/>
    </source>
</evidence>
<keyword evidence="11" id="KW-0408">Iron</keyword>
<keyword evidence="26" id="KW-1185">Reference proteome</keyword>
<dbReference type="Gene3D" id="2.60.120.590">
    <property type="entry name" value="Alpha-ketoglutarate-dependent dioxygenase AlkB-like"/>
    <property type="match status" value="1"/>
</dbReference>
<dbReference type="InterPro" id="IPR037151">
    <property type="entry name" value="AlkB-like_sf"/>
</dbReference>
<dbReference type="GO" id="GO:0040014">
    <property type="term" value="P:regulation of multicellular organism growth"/>
    <property type="evidence" value="ECO:0007669"/>
    <property type="project" value="InterPro"/>
</dbReference>
<feature type="domain" description="Fe2OG dioxygenase" evidence="24">
    <location>
        <begin position="217"/>
        <end position="334"/>
    </location>
</feature>
<comment type="catalytic activity">
    <reaction evidence="21">
        <text>a 5'-end (N(7)-methyl 5'-triphosphoguanosine)-(N(6),2'-O-dimethyladenosine) in U6 snRNA + 2-oxoglutarate + O2 = a 5'-end (N(7)-methyl 5'-triphosphoguanosine)-(2'-O-methyladenosine) in U6 snRNA + formaldehyde + succinate + CO2</text>
        <dbReference type="Rhea" id="RHEA:57904"/>
        <dbReference type="Rhea" id="RHEA-COMP:15030"/>
        <dbReference type="Rhea" id="RHEA-COMP:15031"/>
        <dbReference type="ChEBI" id="CHEBI:15379"/>
        <dbReference type="ChEBI" id="CHEBI:16526"/>
        <dbReference type="ChEBI" id="CHEBI:16810"/>
        <dbReference type="ChEBI" id="CHEBI:16842"/>
        <dbReference type="ChEBI" id="CHEBI:30031"/>
        <dbReference type="ChEBI" id="CHEBI:85958"/>
        <dbReference type="ChEBI" id="CHEBI:85959"/>
    </reaction>
</comment>
<dbReference type="EC" id="1.14.11.53" evidence="5"/>
<evidence type="ECO:0000256" key="7">
    <source>
        <dbReference type="ARBA" id="ARBA00022490"/>
    </source>
</evidence>
<dbReference type="FunFam" id="2.60.120.590:FF:000001">
    <property type="entry name" value="FTO, alpha-ketoglutarate dependent dioxygenase"/>
    <property type="match status" value="1"/>
</dbReference>
<dbReference type="GO" id="GO:0005737">
    <property type="term" value="C:cytoplasm"/>
    <property type="evidence" value="ECO:0007669"/>
    <property type="project" value="UniProtKB-SubCell"/>
</dbReference>
<reference evidence="25" key="1">
    <citation type="submission" date="2018-09" db="EMBL/GenBank/DDBJ databases">
        <title>Common duck and Muscovy duck high density SNP chip.</title>
        <authorList>
            <person name="Vignal A."/>
            <person name="Thebault N."/>
            <person name="Warren W.C."/>
        </authorList>
    </citation>
    <scope>NUCLEOTIDE SEQUENCE [LARGE SCALE GENOMIC DNA]</scope>
</reference>
<comment type="similarity">
    <text evidence="4">Belongs to the fto family.</text>
</comment>
<evidence type="ECO:0000256" key="13">
    <source>
        <dbReference type="ARBA" id="ARBA00030404"/>
    </source>
</evidence>
<comment type="catalytic activity">
    <reaction evidence="20">
        <text>an N(6)-methyladenosine in mRNA + 2-oxoglutarate + O2 = an adenosine in mRNA + formaldehyde + succinate + CO2</text>
        <dbReference type="Rhea" id="RHEA:49520"/>
        <dbReference type="Rhea" id="RHEA-COMP:12414"/>
        <dbReference type="Rhea" id="RHEA-COMP:12417"/>
        <dbReference type="ChEBI" id="CHEBI:15379"/>
        <dbReference type="ChEBI" id="CHEBI:16526"/>
        <dbReference type="ChEBI" id="CHEBI:16810"/>
        <dbReference type="ChEBI" id="CHEBI:16842"/>
        <dbReference type="ChEBI" id="CHEBI:30031"/>
        <dbReference type="ChEBI" id="CHEBI:74411"/>
        <dbReference type="ChEBI" id="CHEBI:74449"/>
        <dbReference type="EC" id="1.14.11.53"/>
    </reaction>
</comment>
<evidence type="ECO:0000313" key="26">
    <source>
        <dbReference type="Proteomes" id="UP000694556"/>
    </source>
</evidence>
<evidence type="ECO:0000256" key="1">
    <source>
        <dbReference type="ARBA" id="ARBA00001954"/>
    </source>
</evidence>
<comment type="catalytic activity">
    <reaction evidence="19">
        <text>an N(1)-methyladenosine in tRNA + 2-oxoglutarate + O2 = an adenosine in tRNA + formaldehyde + succinate + CO2</text>
        <dbReference type="Rhea" id="RHEA:54576"/>
        <dbReference type="Rhea" id="RHEA-COMP:10242"/>
        <dbReference type="Rhea" id="RHEA-COMP:12312"/>
        <dbReference type="ChEBI" id="CHEBI:15379"/>
        <dbReference type="ChEBI" id="CHEBI:16526"/>
        <dbReference type="ChEBI" id="CHEBI:16810"/>
        <dbReference type="ChEBI" id="CHEBI:16842"/>
        <dbReference type="ChEBI" id="CHEBI:30031"/>
        <dbReference type="ChEBI" id="CHEBI:74411"/>
        <dbReference type="ChEBI" id="CHEBI:74491"/>
    </reaction>
</comment>
<evidence type="ECO:0000256" key="8">
    <source>
        <dbReference type="ARBA" id="ARBA00022723"/>
    </source>
</evidence>
<evidence type="ECO:0000259" key="24">
    <source>
        <dbReference type="PROSITE" id="PS51471"/>
    </source>
</evidence>
<evidence type="ECO:0000256" key="9">
    <source>
        <dbReference type="ARBA" id="ARBA00022964"/>
    </source>
</evidence>
<reference evidence="25" key="3">
    <citation type="submission" date="2025-09" db="UniProtKB">
        <authorList>
            <consortium name="Ensembl"/>
        </authorList>
    </citation>
    <scope>IDENTIFICATION</scope>
</reference>
<dbReference type="InterPro" id="IPR005123">
    <property type="entry name" value="Oxoglu/Fe-dep_dioxygenase_dom"/>
</dbReference>
<sequence length="576" mass="67088">MKRRAGEREKELKKKKLLEELGESRLPYMTPADADFHQLWKTKYSKLVFRKSDTVPEELHQMVQESFLTLRKHDCFFQDLVRIKGKDFFTPVSRILIGNPGCTYKYLNTRLFTVPWPTEGYEIKYCSPQIHDACKALIKLNDYLHIEAVKALQGQNLLESKETEDTPVTDREQNFATSLREKGSVSQDQSSFCVPEDDFTSLNSRTSYNVTLLNYMDPLQMLYLKQEPYFGMGNMAVSWHHDENLVERSTVAVYSYSCEGSPVEETYDQKLQGRDPAVWHVGLKVAWDIETPGLAIPLHQGDFYLMLDDLNMTHQHCVLAGFSPRFSSTHRVADCSRGTLEYIFGQCELALQNLQTDSNSGALSLKSLETAVVKQVEEIHNEVEFEWLRQFWFQGKRYLKCTDWWLKPMAKLEEYWRKMETMVCMQENYIRNVSCWYPSISIRSCFCAIAAHSISFNSSVHVLEKFVMWLSTLNTVCIRGAFEIPESSLVLHEVRKKEQTEEQRNETISCFLLVLTERQRLRKEWTARCQSEAAESLPEDQKPECHPFWTNDECNMPLPYDLEEVIAHLQNLVHTK</sequence>
<dbReference type="GO" id="GO:0016607">
    <property type="term" value="C:nuclear speck"/>
    <property type="evidence" value="ECO:0007669"/>
    <property type="project" value="UniProtKB-SubCell"/>
</dbReference>
<protein>
    <recommendedName>
        <fullName evidence="6">Alpha-ketoglutarate-dependent dioxygenase FTO</fullName>
        <ecNumber evidence="5">1.14.11.53</ecNumber>
    </recommendedName>
    <alternativeName>
        <fullName evidence="13">U6 small nuclear RNA (2'-O-methyladenosine-N(6)-)-demethylase FTO</fullName>
    </alternativeName>
    <alternativeName>
        <fullName evidence="14">U6 small nuclear RNA N(6)-methyladenosine-demethylase FTO</fullName>
    </alternativeName>
    <alternativeName>
        <fullName evidence="16">mRNA (2'-O-methyladenosine-N(6)-)-demethylase FTO</fullName>
    </alternativeName>
    <alternativeName>
        <fullName evidence="17">mRNA N(6)-methyladenosine demethylase FTO</fullName>
    </alternativeName>
    <alternativeName>
        <fullName evidence="15">tRNA N1-methyl adenine demethylase FTO</fullName>
    </alternativeName>
</protein>
<comment type="catalytic activity">
    <reaction evidence="23">
        <text>a 5'-end (N(7)-methyl 5'-triphosphoguanosine)-(N(6),2'-O-dimethyladenosine) in mRNA + 2-oxoglutarate + O2 = a 5'-end (N(7)-methyl 5'-triphosphoguanosine)-(2'-O-methyladenosine) in mRNA + formaldehyde + succinate + CO2</text>
        <dbReference type="Rhea" id="RHEA:57896"/>
        <dbReference type="Rhea" id="RHEA-COMP:11518"/>
        <dbReference type="Rhea" id="RHEA-COMP:11519"/>
        <dbReference type="ChEBI" id="CHEBI:15379"/>
        <dbReference type="ChEBI" id="CHEBI:16526"/>
        <dbReference type="ChEBI" id="CHEBI:16810"/>
        <dbReference type="ChEBI" id="CHEBI:16842"/>
        <dbReference type="ChEBI" id="CHEBI:30031"/>
        <dbReference type="ChEBI" id="CHEBI:85958"/>
        <dbReference type="ChEBI" id="CHEBI:85959"/>
    </reaction>
</comment>
<comment type="cofactor">
    <cofactor evidence="1">
        <name>Fe(2+)</name>
        <dbReference type="ChEBI" id="CHEBI:29033"/>
    </cofactor>
</comment>
<evidence type="ECO:0000256" key="10">
    <source>
        <dbReference type="ARBA" id="ARBA00023002"/>
    </source>
</evidence>
<dbReference type="InterPro" id="IPR024367">
    <property type="entry name" value="FTO_cat_dom"/>
</dbReference>
<reference evidence="25" key="2">
    <citation type="submission" date="2025-08" db="UniProtKB">
        <authorList>
            <consortium name="Ensembl"/>
        </authorList>
    </citation>
    <scope>IDENTIFICATION</scope>
</reference>
<organism evidence="25 26">
    <name type="scientific">Cairina moschata</name>
    <name type="common">Muscovy duck</name>
    <dbReference type="NCBI Taxonomy" id="8855"/>
    <lineage>
        <taxon>Eukaryota</taxon>
        <taxon>Metazoa</taxon>
        <taxon>Chordata</taxon>
        <taxon>Craniata</taxon>
        <taxon>Vertebrata</taxon>
        <taxon>Euteleostomi</taxon>
        <taxon>Archelosauria</taxon>
        <taxon>Archosauria</taxon>
        <taxon>Dinosauria</taxon>
        <taxon>Saurischia</taxon>
        <taxon>Theropoda</taxon>
        <taxon>Coelurosauria</taxon>
        <taxon>Aves</taxon>
        <taxon>Neognathae</taxon>
        <taxon>Galloanserae</taxon>
        <taxon>Anseriformes</taxon>
        <taxon>Anatidae</taxon>
        <taxon>Anatinae</taxon>
        <taxon>Cairina</taxon>
    </lineage>
</organism>
<evidence type="ECO:0000256" key="16">
    <source>
        <dbReference type="ARBA" id="ARBA00032169"/>
    </source>
</evidence>
<evidence type="ECO:0000256" key="20">
    <source>
        <dbReference type="ARBA" id="ARBA00048158"/>
    </source>
</evidence>
<comment type="subcellular location">
    <subcellularLocation>
        <location evidence="3">Cytoplasm</location>
    </subcellularLocation>
    <subcellularLocation>
        <location evidence="2">Nucleus speckle</location>
    </subcellularLocation>
</comment>
<evidence type="ECO:0000256" key="11">
    <source>
        <dbReference type="ARBA" id="ARBA00023004"/>
    </source>
</evidence>
<keyword evidence="9" id="KW-0223">Dioxygenase</keyword>
<evidence type="ECO:0000256" key="14">
    <source>
        <dbReference type="ARBA" id="ARBA00030546"/>
    </source>
</evidence>
<dbReference type="InterPro" id="IPR032868">
    <property type="entry name" value="FTO"/>
</dbReference>
<dbReference type="InterPro" id="IPR038413">
    <property type="entry name" value="FTO_C_sf"/>
</dbReference>
<evidence type="ECO:0000256" key="15">
    <source>
        <dbReference type="ARBA" id="ARBA00030557"/>
    </source>
</evidence>
<evidence type="ECO:0000256" key="4">
    <source>
        <dbReference type="ARBA" id="ARBA00006264"/>
    </source>
</evidence>
<evidence type="ECO:0000256" key="12">
    <source>
        <dbReference type="ARBA" id="ARBA00023242"/>
    </source>
</evidence>
<dbReference type="PANTHER" id="PTHR31291">
    <property type="entry name" value="ALPHA-KETOGLUTARATE-DEPENDENT DIOXYGENASE FTO"/>
    <property type="match status" value="1"/>
</dbReference>
<name>A0A8C3CPT9_CAIMO</name>
<evidence type="ECO:0000256" key="22">
    <source>
        <dbReference type="ARBA" id="ARBA00049056"/>
    </source>
</evidence>
<dbReference type="Gene3D" id="1.20.58.1470">
    <property type="entry name" value="FTO C-terminal domain"/>
    <property type="match status" value="2"/>
</dbReference>
<dbReference type="PROSITE" id="PS51471">
    <property type="entry name" value="FE2OG_OXY"/>
    <property type="match status" value="1"/>
</dbReference>
<dbReference type="GO" id="GO:0042245">
    <property type="term" value="P:RNA repair"/>
    <property type="evidence" value="ECO:0007669"/>
    <property type="project" value="InterPro"/>
</dbReference>
<dbReference type="SMART" id="SM01223">
    <property type="entry name" value="FTO_NTD"/>
    <property type="match status" value="1"/>
</dbReference>
<dbReference type="Ensembl" id="ENSCMMT00000024057.1">
    <property type="protein sequence ID" value="ENSCMMP00000021963.1"/>
    <property type="gene ID" value="ENSCMMG00000013819.1"/>
</dbReference>
<evidence type="ECO:0000256" key="18">
    <source>
        <dbReference type="ARBA" id="ARBA00046452"/>
    </source>
</evidence>
<comment type="subunit">
    <text evidence="18">Monomer. May also exist as homodimer.</text>
</comment>
<comment type="catalytic activity">
    <reaction evidence="22">
        <text>N(6)-methyladenosine in U6 snRNA + 2-oxoglutarate + O2 = adenosine in U6 snRNA + formaldehyde + succinate + CO2</text>
        <dbReference type="Rhea" id="RHEA:57900"/>
        <dbReference type="Rhea" id="RHEA-COMP:13573"/>
        <dbReference type="Rhea" id="RHEA-COMP:13574"/>
        <dbReference type="ChEBI" id="CHEBI:15379"/>
        <dbReference type="ChEBI" id="CHEBI:16526"/>
        <dbReference type="ChEBI" id="CHEBI:16810"/>
        <dbReference type="ChEBI" id="CHEBI:16842"/>
        <dbReference type="ChEBI" id="CHEBI:30031"/>
        <dbReference type="ChEBI" id="CHEBI:74411"/>
        <dbReference type="ChEBI" id="CHEBI:74449"/>
    </reaction>
</comment>